<protein>
    <submittedName>
        <fullName evidence="2">Uncharacterized protein</fullName>
    </submittedName>
</protein>
<proteinExistence type="predicted"/>
<keyword evidence="3" id="KW-1185">Reference proteome</keyword>
<dbReference type="EnsemblPlants" id="ORUFI12G01070.2">
    <property type="protein sequence ID" value="ORUFI12G01070.2"/>
    <property type="gene ID" value="ORUFI12G01070"/>
</dbReference>
<feature type="region of interest" description="Disordered" evidence="1">
    <location>
        <begin position="39"/>
        <end position="151"/>
    </location>
</feature>
<accession>A0A0E0RCW4</accession>
<feature type="compositionally biased region" description="Basic residues" evidence="1">
    <location>
        <begin position="63"/>
        <end position="73"/>
    </location>
</feature>
<organism evidence="2 3">
    <name type="scientific">Oryza rufipogon</name>
    <name type="common">Brownbeard rice</name>
    <name type="synonym">Asian wild rice</name>
    <dbReference type="NCBI Taxonomy" id="4529"/>
    <lineage>
        <taxon>Eukaryota</taxon>
        <taxon>Viridiplantae</taxon>
        <taxon>Streptophyta</taxon>
        <taxon>Embryophyta</taxon>
        <taxon>Tracheophyta</taxon>
        <taxon>Spermatophyta</taxon>
        <taxon>Magnoliopsida</taxon>
        <taxon>Liliopsida</taxon>
        <taxon>Poales</taxon>
        <taxon>Poaceae</taxon>
        <taxon>BOP clade</taxon>
        <taxon>Oryzoideae</taxon>
        <taxon>Oryzeae</taxon>
        <taxon>Oryzinae</taxon>
        <taxon>Oryza</taxon>
    </lineage>
</organism>
<reference evidence="3" key="1">
    <citation type="submission" date="2013-06" db="EMBL/GenBank/DDBJ databases">
        <authorList>
            <person name="Zhao Q."/>
        </authorList>
    </citation>
    <scope>NUCLEOTIDE SEQUENCE</scope>
    <source>
        <strain evidence="3">cv. W1943</strain>
    </source>
</reference>
<evidence type="ECO:0000313" key="3">
    <source>
        <dbReference type="Proteomes" id="UP000008022"/>
    </source>
</evidence>
<feature type="compositionally biased region" description="Low complexity" evidence="1">
    <location>
        <begin position="74"/>
        <end position="84"/>
    </location>
</feature>
<evidence type="ECO:0000313" key="2">
    <source>
        <dbReference type="EnsemblPlants" id="ORUFI12G01070.2"/>
    </source>
</evidence>
<evidence type="ECO:0000256" key="1">
    <source>
        <dbReference type="SAM" id="MobiDB-lite"/>
    </source>
</evidence>
<dbReference type="AlphaFoldDB" id="A0A0E0RCW4"/>
<feature type="compositionally biased region" description="Basic residues" evidence="1">
    <location>
        <begin position="129"/>
        <end position="151"/>
    </location>
</feature>
<name>A0A0E0RCW4_ORYRU</name>
<dbReference type="HOGENOM" id="CLU_1357735_0_0_1"/>
<dbReference type="Proteomes" id="UP000008022">
    <property type="component" value="Unassembled WGS sequence"/>
</dbReference>
<reference evidence="2" key="2">
    <citation type="submission" date="2015-06" db="UniProtKB">
        <authorList>
            <consortium name="EnsemblPlants"/>
        </authorList>
    </citation>
    <scope>IDENTIFICATION</scope>
</reference>
<dbReference type="Gramene" id="ORUFI12G01070.2">
    <property type="protein sequence ID" value="ORUFI12G01070.2"/>
    <property type="gene ID" value="ORUFI12G01070"/>
</dbReference>
<sequence length="207" mass="24121">MYLFKPLHSRVFSSSIHHPSHHQQPIRTDRSIDPATRSTVLARKHGPCTVGVGRPGGSSAPRRPARRRGHHLRPGQLRRWALPDLRPRRRRAVGGLLQRREEPQGGSKHDRRPAHRLQLPQERGPRHQGAQRRQRRQHPLQVRRQRPLHHQRFHRLLQGELSHRSETDHIYTAARRLPPSRFCLGRCVEPNSVSSTSSIISVFWNKR</sequence>